<dbReference type="SUPFAM" id="SSF160443">
    <property type="entry name" value="SMR domain-like"/>
    <property type="match status" value="1"/>
</dbReference>
<name>A0A815BAW0_9BILA</name>
<dbReference type="Pfam" id="PF08590">
    <property type="entry name" value="DUF1771"/>
    <property type="match status" value="1"/>
</dbReference>
<feature type="domain" description="Smr" evidence="2">
    <location>
        <begin position="103"/>
        <end position="189"/>
    </location>
</feature>
<dbReference type="PANTHER" id="PTHR47417:SF1">
    <property type="entry name" value="SMR DOMAIN-CONTAINING PROTEIN YPL199C"/>
    <property type="match status" value="1"/>
</dbReference>
<dbReference type="PROSITE" id="PS50828">
    <property type="entry name" value="SMR"/>
    <property type="match status" value="1"/>
</dbReference>
<dbReference type="AlphaFoldDB" id="A0A815BAW0"/>
<dbReference type="SMART" id="SM00463">
    <property type="entry name" value="SMR"/>
    <property type="match status" value="1"/>
</dbReference>
<dbReference type="InterPro" id="IPR013899">
    <property type="entry name" value="DUF1771"/>
</dbReference>
<dbReference type="Pfam" id="PF01713">
    <property type="entry name" value="Smr"/>
    <property type="match status" value="1"/>
</dbReference>
<feature type="region of interest" description="Disordered" evidence="1">
    <location>
        <begin position="1"/>
        <end position="21"/>
    </location>
</feature>
<dbReference type="Proteomes" id="UP000663864">
    <property type="component" value="Unassembled WGS sequence"/>
</dbReference>
<dbReference type="EMBL" id="CAJNOT010001946">
    <property type="protein sequence ID" value="CAF1267229.1"/>
    <property type="molecule type" value="Genomic_DNA"/>
</dbReference>
<gene>
    <name evidence="4" type="ORF">JBS370_LOCUS24592</name>
    <name evidence="3" type="ORF">ZHD862_LOCUS26218</name>
</gene>
<evidence type="ECO:0000256" key="1">
    <source>
        <dbReference type="SAM" id="MobiDB-lite"/>
    </source>
</evidence>
<dbReference type="PANTHER" id="PTHR47417">
    <property type="entry name" value="SMR DOMAIN-CONTAINING PROTEIN YPL199C"/>
    <property type="match status" value="1"/>
</dbReference>
<dbReference type="InterPro" id="IPR053020">
    <property type="entry name" value="Smr_domain_protein"/>
</dbReference>
<evidence type="ECO:0000313" key="3">
    <source>
        <dbReference type="EMBL" id="CAF1267229.1"/>
    </source>
</evidence>
<dbReference type="InterPro" id="IPR002625">
    <property type="entry name" value="Smr_dom"/>
</dbReference>
<evidence type="ECO:0000313" key="5">
    <source>
        <dbReference type="Proteomes" id="UP000663864"/>
    </source>
</evidence>
<sequence>MGNTSSSADEDNNSTLPFSSGSSLRSRILIEAKSLRTEAEQLMFQAKAVSEQSQIAYRSGHKSEAKILSIKKINLYRQMNEKNQQAAELIFKHFNQDRPNNVIDLHGLYVEEALQYLQKKLDECRSKNKSQLIIITGIGNNSQDKIAKIKPKVENFARQNHLKMISYSGHVVIDLTETNHQNTNGCIIL</sequence>
<dbReference type="SMART" id="SM01162">
    <property type="entry name" value="DUF1771"/>
    <property type="match status" value="1"/>
</dbReference>
<accession>A0A815BAW0</accession>
<dbReference type="Proteomes" id="UP000663836">
    <property type="component" value="Unassembled WGS sequence"/>
</dbReference>
<feature type="compositionally biased region" description="Polar residues" evidence="1">
    <location>
        <begin position="1"/>
        <end position="18"/>
    </location>
</feature>
<dbReference type="EMBL" id="CAJOBD010003875">
    <property type="protein sequence ID" value="CAF3970224.1"/>
    <property type="molecule type" value="Genomic_DNA"/>
</dbReference>
<evidence type="ECO:0000313" key="4">
    <source>
        <dbReference type="EMBL" id="CAF3970224.1"/>
    </source>
</evidence>
<proteinExistence type="predicted"/>
<dbReference type="Gene3D" id="3.30.1370.110">
    <property type="match status" value="1"/>
</dbReference>
<evidence type="ECO:0000259" key="2">
    <source>
        <dbReference type="PROSITE" id="PS50828"/>
    </source>
</evidence>
<protein>
    <recommendedName>
        <fullName evidence="2">Smr domain-containing protein</fullName>
    </recommendedName>
</protein>
<organism evidence="3 5">
    <name type="scientific">Rotaria sordida</name>
    <dbReference type="NCBI Taxonomy" id="392033"/>
    <lineage>
        <taxon>Eukaryota</taxon>
        <taxon>Metazoa</taxon>
        <taxon>Spiralia</taxon>
        <taxon>Gnathifera</taxon>
        <taxon>Rotifera</taxon>
        <taxon>Eurotatoria</taxon>
        <taxon>Bdelloidea</taxon>
        <taxon>Philodinida</taxon>
        <taxon>Philodinidae</taxon>
        <taxon>Rotaria</taxon>
    </lineage>
</organism>
<reference evidence="3" key="1">
    <citation type="submission" date="2021-02" db="EMBL/GenBank/DDBJ databases">
        <authorList>
            <person name="Nowell W R."/>
        </authorList>
    </citation>
    <scope>NUCLEOTIDE SEQUENCE</scope>
</reference>
<dbReference type="InterPro" id="IPR036063">
    <property type="entry name" value="Smr_dom_sf"/>
</dbReference>
<comment type="caution">
    <text evidence="3">The sequence shown here is derived from an EMBL/GenBank/DDBJ whole genome shotgun (WGS) entry which is preliminary data.</text>
</comment>